<proteinExistence type="predicted"/>
<sequence>MKEREMRPAVTQWLESQGLYCIYEILIGGAGYCDVVGFSFKSRTSRLIPPIEKIIAVELKMAKISDVHHQAKRNQPFVTESYAAMPADFVVRMRPQSIQKFEDSGVGLLAVERAVGIAVFPEKKIATSDKLRRKLWRYKLKLDKEATCAMSKYGAYRGHPIQMIDDVWVYSDTKESVASRKDRPCGSCGLANTAEGHDGCLGALKNLMNACCGHGNIREAYIQYVDSSCIRGEEARSIIDSLKEENDGVN</sequence>
<accession>A0A0F9I5W0</accession>
<protein>
    <submittedName>
        <fullName evidence="1">Uncharacterized protein</fullName>
    </submittedName>
</protein>
<dbReference type="EMBL" id="LAZR01015009">
    <property type="protein sequence ID" value="KKM15019.1"/>
    <property type="molecule type" value="Genomic_DNA"/>
</dbReference>
<evidence type="ECO:0000313" key="1">
    <source>
        <dbReference type="EMBL" id="KKM15019.1"/>
    </source>
</evidence>
<name>A0A0F9I5W0_9ZZZZ</name>
<dbReference type="AlphaFoldDB" id="A0A0F9I5W0"/>
<organism evidence="1">
    <name type="scientific">marine sediment metagenome</name>
    <dbReference type="NCBI Taxonomy" id="412755"/>
    <lineage>
        <taxon>unclassified sequences</taxon>
        <taxon>metagenomes</taxon>
        <taxon>ecological metagenomes</taxon>
    </lineage>
</organism>
<comment type="caution">
    <text evidence="1">The sequence shown here is derived from an EMBL/GenBank/DDBJ whole genome shotgun (WGS) entry which is preliminary data.</text>
</comment>
<reference evidence="1" key="1">
    <citation type="journal article" date="2015" name="Nature">
        <title>Complex archaea that bridge the gap between prokaryotes and eukaryotes.</title>
        <authorList>
            <person name="Spang A."/>
            <person name="Saw J.H."/>
            <person name="Jorgensen S.L."/>
            <person name="Zaremba-Niedzwiedzka K."/>
            <person name="Martijn J."/>
            <person name="Lind A.E."/>
            <person name="van Eijk R."/>
            <person name="Schleper C."/>
            <person name="Guy L."/>
            <person name="Ettema T.J."/>
        </authorList>
    </citation>
    <scope>NUCLEOTIDE SEQUENCE</scope>
</reference>
<gene>
    <name evidence="1" type="ORF">LCGC14_1700300</name>
</gene>